<dbReference type="AlphaFoldDB" id="A0A1H2U9B0"/>
<reference evidence="3" key="1">
    <citation type="submission" date="2016-10" db="EMBL/GenBank/DDBJ databases">
        <authorList>
            <person name="Varghese N."/>
            <person name="Submissions S."/>
        </authorList>
    </citation>
    <scope>NUCLEOTIDE SEQUENCE [LARGE SCALE GENOMIC DNA]</scope>
    <source>
        <strain evidence="3">DSM 217</strain>
    </source>
</reference>
<protein>
    <recommendedName>
        <fullName evidence="4">Coiled coil domain-containing protein</fullName>
    </recommendedName>
</protein>
<gene>
    <name evidence="2" type="ORF">SAMN05421783_10523</name>
</gene>
<evidence type="ECO:0008006" key="4">
    <source>
        <dbReference type="Google" id="ProtNLM"/>
    </source>
</evidence>
<dbReference type="Gene3D" id="1.20.120.20">
    <property type="entry name" value="Apolipoprotein"/>
    <property type="match status" value="1"/>
</dbReference>
<evidence type="ECO:0000313" key="2">
    <source>
        <dbReference type="EMBL" id="SDW52741.1"/>
    </source>
</evidence>
<evidence type="ECO:0000313" key="3">
    <source>
        <dbReference type="Proteomes" id="UP000198816"/>
    </source>
</evidence>
<feature type="coiled-coil region" evidence="1">
    <location>
        <begin position="8"/>
        <end position="35"/>
    </location>
</feature>
<proteinExistence type="predicted"/>
<dbReference type="OrthoDB" id="9813316at2"/>
<dbReference type="Proteomes" id="UP000198816">
    <property type="component" value="Unassembled WGS sequence"/>
</dbReference>
<dbReference type="EMBL" id="FNNZ01000005">
    <property type="protein sequence ID" value="SDW52741.1"/>
    <property type="molecule type" value="Genomic_DNA"/>
</dbReference>
<keyword evidence="3" id="KW-1185">Reference proteome</keyword>
<accession>A0A1H2U9B0</accession>
<organism evidence="2 3">
    <name type="scientific">Thiocapsa roseopersicina</name>
    <dbReference type="NCBI Taxonomy" id="1058"/>
    <lineage>
        <taxon>Bacteria</taxon>
        <taxon>Pseudomonadati</taxon>
        <taxon>Pseudomonadota</taxon>
        <taxon>Gammaproteobacteria</taxon>
        <taxon>Chromatiales</taxon>
        <taxon>Chromatiaceae</taxon>
        <taxon>Thiocapsa</taxon>
    </lineage>
</organism>
<name>A0A1H2U9B0_THIRO</name>
<evidence type="ECO:0000256" key="1">
    <source>
        <dbReference type="SAM" id="Coils"/>
    </source>
</evidence>
<dbReference type="SUPFAM" id="SSF58113">
    <property type="entry name" value="Apolipoprotein A-I"/>
    <property type="match status" value="1"/>
</dbReference>
<sequence>MQTKDEYVAKLKAQLDEWESDLAQLRDKASDASDDVKEKVDHQIAELKLKWDELAVRRDRIADAADEKWESLKDEAEETWAEVKVGVKDSIDRIKSMFS</sequence>
<dbReference type="RefSeq" id="WP_093029545.1">
    <property type="nucleotide sequence ID" value="NZ_FNNZ01000005.1"/>
</dbReference>
<dbReference type="STRING" id="1058.SAMN05421783_10523"/>
<keyword evidence="1" id="KW-0175">Coiled coil</keyword>